<evidence type="ECO:0000256" key="1">
    <source>
        <dbReference type="SAM" id="MobiDB-lite"/>
    </source>
</evidence>
<evidence type="ECO:0000313" key="3">
    <source>
        <dbReference type="Proteomes" id="UP000314294"/>
    </source>
</evidence>
<feature type="region of interest" description="Disordered" evidence="1">
    <location>
        <begin position="73"/>
        <end position="93"/>
    </location>
</feature>
<name>A0A4Z2FU92_9TELE</name>
<organism evidence="2 3">
    <name type="scientific">Liparis tanakae</name>
    <name type="common">Tanaka's snailfish</name>
    <dbReference type="NCBI Taxonomy" id="230148"/>
    <lineage>
        <taxon>Eukaryota</taxon>
        <taxon>Metazoa</taxon>
        <taxon>Chordata</taxon>
        <taxon>Craniata</taxon>
        <taxon>Vertebrata</taxon>
        <taxon>Euteleostomi</taxon>
        <taxon>Actinopterygii</taxon>
        <taxon>Neopterygii</taxon>
        <taxon>Teleostei</taxon>
        <taxon>Neoteleostei</taxon>
        <taxon>Acanthomorphata</taxon>
        <taxon>Eupercaria</taxon>
        <taxon>Perciformes</taxon>
        <taxon>Cottioidei</taxon>
        <taxon>Cottales</taxon>
        <taxon>Liparidae</taxon>
        <taxon>Liparis</taxon>
    </lineage>
</organism>
<dbReference type="Proteomes" id="UP000314294">
    <property type="component" value="Unassembled WGS sequence"/>
</dbReference>
<proteinExistence type="predicted"/>
<sequence>MSADGILTFRASTQRKDMIGRQEVPAEHLIGQRQVALEDRRHLGVEVLPAAELLQHLHGQHEDLTQAVLLEEKGEESTEGAGQGGHTRCNEEVEEEQTWKRRLQLPWNSMLRPMLLVLLELENSLSRAVRMEHARVCCGGGGVTGAEVTQGGVTWVWNQKTIEHCHLVEERRRLGLEVSGPGGLLTTVGFRPSGRHVGGLWTWWSMDLEVAGPGGLRNWRSLDLEVSGPGGLRNWRSLDLEVSSPLWGSRCR</sequence>
<protein>
    <submittedName>
        <fullName evidence="2">Uncharacterized protein</fullName>
    </submittedName>
</protein>
<dbReference type="EMBL" id="SRLO01000910">
    <property type="protein sequence ID" value="TNN44343.1"/>
    <property type="molecule type" value="Genomic_DNA"/>
</dbReference>
<reference evidence="2 3" key="1">
    <citation type="submission" date="2019-03" db="EMBL/GenBank/DDBJ databases">
        <title>First draft genome of Liparis tanakae, snailfish: a comprehensive survey of snailfish specific genes.</title>
        <authorList>
            <person name="Kim W."/>
            <person name="Song I."/>
            <person name="Jeong J.-H."/>
            <person name="Kim D."/>
            <person name="Kim S."/>
            <person name="Ryu S."/>
            <person name="Song J.Y."/>
            <person name="Lee S.K."/>
        </authorList>
    </citation>
    <scope>NUCLEOTIDE SEQUENCE [LARGE SCALE GENOMIC DNA]</scope>
    <source>
        <tissue evidence="2">Muscle</tissue>
    </source>
</reference>
<evidence type="ECO:0000313" key="2">
    <source>
        <dbReference type="EMBL" id="TNN44343.1"/>
    </source>
</evidence>
<accession>A0A4Z2FU92</accession>
<gene>
    <name evidence="2" type="ORF">EYF80_045465</name>
</gene>
<dbReference type="AlphaFoldDB" id="A0A4Z2FU92"/>
<comment type="caution">
    <text evidence="2">The sequence shown here is derived from an EMBL/GenBank/DDBJ whole genome shotgun (WGS) entry which is preliminary data.</text>
</comment>
<keyword evidence="3" id="KW-1185">Reference proteome</keyword>